<evidence type="ECO:0000256" key="2">
    <source>
        <dbReference type="ARBA" id="ARBA00023136"/>
    </source>
</evidence>
<gene>
    <name evidence="4" type="ORF">Fmac_021763</name>
</gene>
<comment type="caution">
    <text evidence="4">The sequence shown here is derived from an EMBL/GenBank/DDBJ whole genome shotgun (WGS) entry which is preliminary data.</text>
</comment>
<evidence type="ECO:0000313" key="5">
    <source>
        <dbReference type="Proteomes" id="UP001603857"/>
    </source>
</evidence>
<feature type="transmembrane region" description="Helical" evidence="3">
    <location>
        <begin position="9"/>
        <end position="29"/>
    </location>
</feature>
<keyword evidence="3" id="KW-0812">Transmembrane</keyword>
<dbReference type="Proteomes" id="UP001603857">
    <property type="component" value="Unassembled WGS sequence"/>
</dbReference>
<protein>
    <recommendedName>
        <fullName evidence="6">Late embryogenesis abundant protein LEA-2 subgroup domain-containing protein</fullName>
    </recommendedName>
</protein>
<comment type="subcellular location">
    <subcellularLocation>
        <location evidence="1">Membrane</location>
    </subcellularLocation>
</comment>
<keyword evidence="2 3" id="KW-0472">Membrane</keyword>
<keyword evidence="5" id="KW-1185">Reference proteome</keyword>
<proteinExistence type="predicted"/>
<sequence>MATKGHKICLAMSTLFLIIVAIVIVTLILTMFKPRNPDIFIHPVDIEDFQLLSANATCAPLGMVITIVNKNYGSFRYKNSTGYIKYRGTIIAEVPFETRSIPARSITNVSTSSDIMTGKLINDSNFWSDIEDGVFNMTSQATLAGKVNLVKILRIKAKVYISCGITFNLTAMDVGSSCRSKIKI</sequence>
<dbReference type="InterPro" id="IPR044839">
    <property type="entry name" value="NDR1-like"/>
</dbReference>
<dbReference type="PANTHER" id="PTHR31234">
    <property type="entry name" value="LATE EMBRYOGENESIS ABUNDANT (LEA) HYDROXYPROLINE-RICH GLYCOPROTEIN FAMILY"/>
    <property type="match status" value="1"/>
</dbReference>
<feature type="transmembrane region" description="Helical" evidence="3">
    <location>
        <begin position="49"/>
        <end position="68"/>
    </location>
</feature>
<dbReference type="PANTHER" id="PTHR31234:SF65">
    <property type="entry name" value="LATE EMBRYOGENESIS ABUNDANT PROTEIN, LEA_2 SUBGROUP"/>
    <property type="match status" value="1"/>
</dbReference>
<keyword evidence="3" id="KW-1133">Transmembrane helix</keyword>
<dbReference type="AlphaFoldDB" id="A0ABD1LXX3"/>
<dbReference type="GO" id="GO:0016020">
    <property type="term" value="C:membrane"/>
    <property type="evidence" value="ECO:0007669"/>
    <property type="project" value="UniProtKB-SubCell"/>
</dbReference>
<accession>A0ABD1LXX3</accession>
<evidence type="ECO:0008006" key="6">
    <source>
        <dbReference type="Google" id="ProtNLM"/>
    </source>
</evidence>
<name>A0ABD1LXX3_9FABA</name>
<organism evidence="4 5">
    <name type="scientific">Flemingia macrophylla</name>
    <dbReference type="NCBI Taxonomy" id="520843"/>
    <lineage>
        <taxon>Eukaryota</taxon>
        <taxon>Viridiplantae</taxon>
        <taxon>Streptophyta</taxon>
        <taxon>Embryophyta</taxon>
        <taxon>Tracheophyta</taxon>
        <taxon>Spermatophyta</taxon>
        <taxon>Magnoliopsida</taxon>
        <taxon>eudicotyledons</taxon>
        <taxon>Gunneridae</taxon>
        <taxon>Pentapetalae</taxon>
        <taxon>rosids</taxon>
        <taxon>fabids</taxon>
        <taxon>Fabales</taxon>
        <taxon>Fabaceae</taxon>
        <taxon>Papilionoideae</taxon>
        <taxon>50 kb inversion clade</taxon>
        <taxon>NPAAA clade</taxon>
        <taxon>indigoferoid/millettioid clade</taxon>
        <taxon>Phaseoleae</taxon>
        <taxon>Flemingia</taxon>
    </lineage>
</organism>
<reference evidence="4 5" key="1">
    <citation type="submission" date="2024-08" db="EMBL/GenBank/DDBJ databases">
        <title>Insights into the chromosomal genome structure of Flemingia macrophylla.</title>
        <authorList>
            <person name="Ding Y."/>
            <person name="Zhao Y."/>
            <person name="Bi W."/>
            <person name="Wu M."/>
            <person name="Zhao G."/>
            <person name="Gong Y."/>
            <person name="Li W."/>
            <person name="Zhang P."/>
        </authorList>
    </citation>
    <scope>NUCLEOTIDE SEQUENCE [LARGE SCALE GENOMIC DNA]</scope>
    <source>
        <strain evidence="4">DYQJB</strain>
        <tissue evidence="4">Leaf</tissue>
    </source>
</reference>
<evidence type="ECO:0000313" key="4">
    <source>
        <dbReference type="EMBL" id="KAL2328336.1"/>
    </source>
</evidence>
<evidence type="ECO:0000256" key="3">
    <source>
        <dbReference type="SAM" id="Phobius"/>
    </source>
</evidence>
<dbReference type="EMBL" id="JBGMDY010000007">
    <property type="protein sequence ID" value="KAL2328336.1"/>
    <property type="molecule type" value="Genomic_DNA"/>
</dbReference>
<evidence type="ECO:0000256" key="1">
    <source>
        <dbReference type="ARBA" id="ARBA00004370"/>
    </source>
</evidence>